<dbReference type="InterPro" id="IPR036034">
    <property type="entry name" value="PDZ_sf"/>
</dbReference>
<dbReference type="Proteomes" id="UP000184396">
    <property type="component" value="Unassembled WGS sequence"/>
</dbReference>
<dbReference type="GO" id="GO:0006508">
    <property type="term" value="P:proteolysis"/>
    <property type="evidence" value="ECO:0007669"/>
    <property type="project" value="UniProtKB-KW"/>
</dbReference>
<evidence type="ECO:0000259" key="1">
    <source>
        <dbReference type="PROSITE" id="PS50106"/>
    </source>
</evidence>
<dbReference type="GO" id="GO:0008233">
    <property type="term" value="F:peptidase activity"/>
    <property type="evidence" value="ECO:0007669"/>
    <property type="project" value="UniProtKB-KW"/>
</dbReference>
<evidence type="ECO:0000313" key="2">
    <source>
        <dbReference type="EMBL" id="SHJ07443.1"/>
    </source>
</evidence>
<name>A0A1M6GBX2_9FLAO</name>
<dbReference type="Pfam" id="PF13650">
    <property type="entry name" value="Asp_protease_2"/>
    <property type="match status" value="1"/>
</dbReference>
<dbReference type="EMBL" id="FQYK01000007">
    <property type="protein sequence ID" value="SHJ07443.1"/>
    <property type="molecule type" value="Genomic_DNA"/>
</dbReference>
<keyword evidence="2" id="KW-0645">Protease</keyword>
<dbReference type="InterPro" id="IPR021109">
    <property type="entry name" value="Peptidase_aspartic_dom_sf"/>
</dbReference>
<dbReference type="OrthoDB" id="3521766at2"/>
<dbReference type="SMART" id="SM00228">
    <property type="entry name" value="PDZ"/>
    <property type="match status" value="1"/>
</dbReference>
<sequence length="441" mass="49743">MNKWFYALLFVLSICLSGYSQDKFVIQNKKQSDKIRFKSVNNLIIIPLEINGVTLSFLLDTGVSKPIIFNFLNVSDSLKIKNTTTIHLRGLGGGDTVEALKSTNNVIKIGEAVKLKQDLYAVFNNNLNFAPRLGVPVHGIIGLDVFKDLVVEINYASGYLRLTMPEKYKYKSCKKCERINLEFYNGKPYINAKVTIKNKEIPVKLLIDSGGSDALWLFEDDSLGITCGDKYFEDFLGLGLNGSVYGKRSKIEAFSLNSFVLKDANVAYPNDENIFFAKKIKDRNGSVSGNILKRFNIIFDYQNAKMTISKNSKFKESFSYNKSGMELAHDGVRILREIKRSAIKANSNTQSTNDGIVLGNQYKLSLKPAYAIVELRSGSPAEEAGLQIGDIIISINGKQTYQLSLQQVMHLFYEEHDKKMKIRVDRNGKYLTFNFKLKKLL</sequence>
<dbReference type="Gene3D" id="2.30.42.10">
    <property type="match status" value="1"/>
</dbReference>
<evidence type="ECO:0000313" key="3">
    <source>
        <dbReference type="Proteomes" id="UP000184396"/>
    </source>
</evidence>
<protein>
    <submittedName>
        <fullName evidence="2">Aspartyl protease</fullName>
    </submittedName>
</protein>
<dbReference type="InterPro" id="IPR041489">
    <property type="entry name" value="PDZ_6"/>
</dbReference>
<dbReference type="RefSeq" id="WP_019387829.1">
    <property type="nucleotide sequence ID" value="NZ_ALIH01000008.1"/>
</dbReference>
<dbReference type="eggNOG" id="COG0793">
    <property type="taxonomic scope" value="Bacteria"/>
</dbReference>
<dbReference type="Pfam" id="PF17820">
    <property type="entry name" value="PDZ_6"/>
    <property type="match status" value="1"/>
</dbReference>
<keyword evidence="3" id="KW-1185">Reference proteome</keyword>
<dbReference type="Gene3D" id="2.40.70.10">
    <property type="entry name" value="Acid Proteases"/>
    <property type="match status" value="1"/>
</dbReference>
<feature type="domain" description="PDZ" evidence="1">
    <location>
        <begin position="342"/>
        <end position="412"/>
    </location>
</feature>
<dbReference type="InterPro" id="IPR001478">
    <property type="entry name" value="PDZ"/>
</dbReference>
<organism evidence="2 3">
    <name type="scientific">Algibacter luteus</name>
    <dbReference type="NCBI Taxonomy" id="1178825"/>
    <lineage>
        <taxon>Bacteria</taxon>
        <taxon>Pseudomonadati</taxon>
        <taxon>Bacteroidota</taxon>
        <taxon>Flavobacteriia</taxon>
        <taxon>Flavobacteriales</taxon>
        <taxon>Flavobacteriaceae</taxon>
        <taxon>Algibacter</taxon>
    </lineage>
</organism>
<reference evidence="2 3" key="1">
    <citation type="submission" date="2016-11" db="EMBL/GenBank/DDBJ databases">
        <authorList>
            <person name="Jaros S."/>
            <person name="Januszkiewicz K."/>
            <person name="Wedrychowicz H."/>
        </authorList>
    </citation>
    <scope>NUCLEOTIDE SEQUENCE [LARGE SCALE GENOMIC DNA]</scope>
    <source>
        <strain evidence="2 3">CGMCC 1.12213</strain>
    </source>
</reference>
<dbReference type="PROSITE" id="PS50106">
    <property type="entry name" value="PDZ"/>
    <property type="match status" value="1"/>
</dbReference>
<dbReference type="SUPFAM" id="SSF50630">
    <property type="entry name" value="Acid proteases"/>
    <property type="match status" value="1"/>
</dbReference>
<gene>
    <name evidence="2" type="ORF">SAMN05216261_2723</name>
</gene>
<dbReference type="AlphaFoldDB" id="A0A1M6GBX2"/>
<keyword evidence="2" id="KW-0378">Hydrolase</keyword>
<accession>A0A1M6GBX2</accession>
<dbReference type="SUPFAM" id="SSF50156">
    <property type="entry name" value="PDZ domain-like"/>
    <property type="match status" value="1"/>
</dbReference>
<dbReference type="STRING" id="1178825.SAMN05216261_2723"/>
<proteinExistence type="predicted"/>